<reference evidence="2 3" key="1">
    <citation type="submission" date="2018-07" db="EMBL/GenBank/DDBJ databases">
        <title>a novel species of Sphingomonas isolated from the rhizosphere soil of Araceae plant.</title>
        <authorList>
            <person name="Zhiyong W."/>
            <person name="Qinglan Z."/>
            <person name="Zhiwei F."/>
            <person name="Ding X."/>
            <person name="Gejiao W."/>
            <person name="Shixue Z."/>
        </authorList>
    </citation>
    <scope>NUCLEOTIDE SEQUENCE [LARGE SCALE GENOMIC DNA]</scope>
    <source>
        <strain evidence="2 3">WZY 27</strain>
    </source>
</reference>
<keyword evidence="1" id="KW-1133">Transmembrane helix</keyword>
<keyword evidence="1" id="KW-0812">Transmembrane</keyword>
<dbReference type="AlphaFoldDB" id="A0A369VUY0"/>
<organism evidence="2 3">
    <name type="scientific">Sphingomonas aracearum</name>
    <dbReference type="NCBI Taxonomy" id="2283317"/>
    <lineage>
        <taxon>Bacteria</taxon>
        <taxon>Pseudomonadati</taxon>
        <taxon>Pseudomonadota</taxon>
        <taxon>Alphaproteobacteria</taxon>
        <taxon>Sphingomonadales</taxon>
        <taxon>Sphingomonadaceae</taxon>
        <taxon>Sphingomonas</taxon>
    </lineage>
</organism>
<name>A0A369VUY0_9SPHN</name>
<dbReference type="Proteomes" id="UP000253918">
    <property type="component" value="Unassembled WGS sequence"/>
</dbReference>
<feature type="transmembrane region" description="Helical" evidence="1">
    <location>
        <begin position="29"/>
        <end position="47"/>
    </location>
</feature>
<dbReference type="EMBL" id="QQNB01000001">
    <property type="protein sequence ID" value="RDE06186.1"/>
    <property type="molecule type" value="Genomic_DNA"/>
</dbReference>
<evidence type="ECO:0000313" key="2">
    <source>
        <dbReference type="EMBL" id="RDE06186.1"/>
    </source>
</evidence>
<keyword evidence="1" id="KW-0472">Membrane</keyword>
<sequence length="73" mass="7613">MLNLVSIVVGLLALPFVLVGVVPYLGAVNYLAVPIAIVGLLLGVLSSRNSGRNFNLVVLILAFIRLWAGGGIL</sequence>
<dbReference type="RefSeq" id="WP_114685768.1">
    <property type="nucleotide sequence ID" value="NZ_QQNB01000001.1"/>
</dbReference>
<evidence type="ECO:0000313" key="3">
    <source>
        <dbReference type="Proteomes" id="UP000253918"/>
    </source>
</evidence>
<feature type="transmembrane region" description="Helical" evidence="1">
    <location>
        <begin position="54"/>
        <end position="72"/>
    </location>
</feature>
<accession>A0A369VUY0</accession>
<gene>
    <name evidence="2" type="ORF">DVW87_00115</name>
</gene>
<keyword evidence="3" id="KW-1185">Reference proteome</keyword>
<evidence type="ECO:0000256" key="1">
    <source>
        <dbReference type="SAM" id="Phobius"/>
    </source>
</evidence>
<comment type="caution">
    <text evidence="2">The sequence shown here is derived from an EMBL/GenBank/DDBJ whole genome shotgun (WGS) entry which is preliminary data.</text>
</comment>
<dbReference type="OrthoDB" id="7391824at2"/>
<protein>
    <submittedName>
        <fullName evidence="2">Uncharacterized protein</fullName>
    </submittedName>
</protein>
<proteinExistence type="predicted"/>